<comment type="similarity">
    <text evidence="7">Belongs to the binding-protein-dependent transport system permease family.</text>
</comment>
<organism evidence="9 10">
    <name type="scientific">Streptomyces spinosisporus</name>
    <dbReference type="NCBI Taxonomy" id="2927582"/>
    <lineage>
        <taxon>Bacteria</taxon>
        <taxon>Bacillati</taxon>
        <taxon>Actinomycetota</taxon>
        <taxon>Actinomycetes</taxon>
        <taxon>Kitasatosporales</taxon>
        <taxon>Streptomycetaceae</taxon>
        <taxon>Streptomyces</taxon>
    </lineage>
</organism>
<dbReference type="Proteomes" id="UP001165270">
    <property type="component" value="Unassembled WGS sequence"/>
</dbReference>
<sequence>MTVPSPLPRRAPDTPRPGRRHRVEPIYYWFLLPTLLLFTALVLAPALVGIFYSFTDYVGFGSWQFTGLTNYIAVFSDPSIWSSYKFTIGFALVTVVLTQTTALALAVGLTQRIRFLTTLRSIFVIPMVISGIVVAYVFNYLFANSLPSVAGAVGFGPLEQSILGDPDLAWVSIVIVSAWQTIPGALLIYIAGLLSIPDELYEAAALDGASAWRRFRSITLPLIAGFVVINTILGIKGYLNAYDIIVALTNGGPGTSTSSVAMTIFTGYTGGDYAYQMANATVFFVLTVVVSLLQLLATRGRGLRL</sequence>
<evidence type="ECO:0000256" key="4">
    <source>
        <dbReference type="ARBA" id="ARBA00022692"/>
    </source>
</evidence>
<comment type="caution">
    <text evidence="9">The sequence shown here is derived from an EMBL/GenBank/DDBJ whole genome shotgun (WGS) entry which is preliminary data.</text>
</comment>
<dbReference type="Gene3D" id="1.10.3720.10">
    <property type="entry name" value="MetI-like"/>
    <property type="match status" value="1"/>
</dbReference>
<evidence type="ECO:0000256" key="2">
    <source>
        <dbReference type="ARBA" id="ARBA00022448"/>
    </source>
</evidence>
<feature type="transmembrane region" description="Helical" evidence="7">
    <location>
        <begin position="26"/>
        <end position="54"/>
    </location>
</feature>
<feature type="transmembrane region" description="Helical" evidence="7">
    <location>
        <begin position="168"/>
        <end position="196"/>
    </location>
</feature>
<evidence type="ECO:0000313" key="9">
    <source>
        <dbReference type="EMBL" id="MCI3243539.1"/>
    </source>
</evidence>
<feature type="transmembrane region" description="Helical" evidence="7">
    <location>
        <begin position="121"/>
        <end position="142"/>
    </location>
</feature>
<dbReference type="Pfam" id="PF00528">
    <property type="entry name" value="BPD_transp_1"/>
    <property type="match status" value="1"/>
</dbReference>
<dbReference type="InterPro" id="IPR035906">
    <property type="entry name" value="MetI-like_sf"/>
</dbReference>
<evidence type="ECO:0000256" key="6">
    <source>
        <dbReference type="ARBA" id="ARBA00023136"/>
    </source>
</evidence>
<dbReference type="CDD" id="cd06261">
    <property type="entry name" value="TM_PBP2"/>
    <property type="match status" value="1"/>
</dbReference>
<proteinExistence type="inferred from homology"/>
<comment type="subcellular location">
    <subcellularLocation>
        <location evidence="1 7">Cell membrane</location>
        <topology evidence="1 7">Multi-pass membrane protein</topology>
    </subcellularLocation>
</comment>
<feature type="transmembrane region" description="Helical" evidence="7">
    <location>
        <begin position="217"/>
        <end position="239"/>
    </location>
</feature>
<keyword evidence="3" id="KW-1003">Cell membrane</keyword>
<keyword evidence="5 7" id="KW-1133">Transmembrane helix</keyword>
<evidence type="ECO:0000256" key="5">
    <source>
        <dbReference type="ARBA" id="ARBA00022989"/>
    </source>
</evidence>
<keyword evidence="4 7" id="KW-0812">Transmembrane</keyword>
<feature type="domain" description="ABC transmembrane type-1" evidence="8">
    <location>
        <begin position="84"/>
        <end position="294"/>
    </location>
</feature>
<evidence type="ECO:0000259" key="8">
    <source>
        <dbReference type="PROSITE" id="PS50928"/>
    </source>
</evidence>
<feature type="transmembrane region" description="Helical" evidence="7">
    <location>
        <begin position="86"/>
        <end position="109"/>
    </location>
</feature>
<dbReference type="PANTHER" id="PTHR30193">
    <property type="entry name" value="ABC TRANSPORTER PERMEASE PROTEIN"/>
    <property type="match status" value="1"/>
</dbReference>
<evidence type="ECO:0000313" key="10">
    <source>
        <dbReference type="Proteomes" id="UP001165270"/>
    </source>
</evidence>
<keyword evidence="6 7" id="KW-0472">Membrane</keyword>
<evidence type="ECO:0000256" key="7">
    <source>
        <dbReference type="RuleBase" id="RU363032"/>
    </source>
</evidence>
<feature type="transmembrane region" description="Helical" evidence="7">
    <location>
        <begin position="273"/>
        <end position="297"/>
    </location>
</feature>
<keyword evidence="10" id="KW-1185">Reference proteome</keyword>
<dbReference type="PANTHER" id="PTHR30193:SF37">
    <property type="entry name" value="INNER MEMBRANE ABC TRANSPORTER PERMEASE PROTEIN YCJO"/>
    <property type="match status" value="1"/>
</dbReference>
<keyword evidence="2 7" id="KW-0813">Transport</keyword>
<evidence type="ECO:0000256" key="3">
    <source>
        <dbReference type="ARBA" id="ARBA00022475"/>
    </source>
</evidence>
<dbReference type="InterPro" id="IPR051393">
    <property type="entry name" value="ABC_transporter_permease"/>
</dbReference>
<gene>
    <name evidence="9" type="ORF">MQN93_27840</name>
</gene>
<protein>
    <submittedName>
        <fullName evidence="9">Sugar ABC transporter permease</fullName>
    </submittedName>
</protein>
<name>A0ABS9XN84_9ACTN</name>
<reference evidence="9" key="1">
    <citation type="submission" date="2022-03" db="EMBL/GenBank/DDBJ databases">
        <title>Streptomyces 7R015 and 7R016 isolated from Barleria lupulina in Thailand.</title>
        <authorList>
            <person name="Kanchanasin P."/>
            <person name="Phongsopitanun W."/>
            <person name="Tanasupawat S."/>
        </authorList>
    </citation>
    <scope>NUCLEOTIDE SEQUENCE</scope>
    <source>
        <strain evidence="9">7R016</strain>
    </source>
</reference>
<dbReference type="EMBL" id="JALDAX010000011">
    <property type="protein sequence ID" value="MCI3243539.1"/>
    <property type="molecule type" value="Genomic_DNA"/>
</dbReference>
<accession>A0ABS9XN84</accession>
<dbReference type="SUPFAM" id="SSF161098">
    <property type="entry name" value="MetI-like"/>
    <property type="match status" value="1"/>
</dbReference>
<dbReference type="PROSITE" id="PS50928">
    <property type="entry name" value="ABC_TM1"/>
    <property type="match status" value="1"/>
</dbReference>
<dbReference type="RefSeq" id="WP_016432861.1">
    <property type="nucleotide sequence ID" value="NZ_JALDAX010000011.1"/>
</dbReference>
<evidence type="ECO:0000256" key="1">
    <source>
        <dbReference type="ARBA" id="ARBA00004651"/>
    </source>
</evidence>
<dbReference type="InterPro" id="IPR000515">
    <property type="entry name" value="MetI-like"/>
</dbReference>